<dbReference type="EMBL" id="JAZGQK010000001">
    <property type="protein sequence ID" value="MEE6257021.1"/>
    <property type="molecule type" value="Genomic_DNA"/>
</dbReference>
<name>A0ABU7RKJ7_9ACTN</name>
<keyword evidence="2" id="KW-0472">Membrane</keyword>
<feature type="region of interest" description="Disordered" evidence="1">
    <location>
        <begin position="1"/>
        <end position="70"/>
    </location>
</feature>
<accession>A0ABU7RKJ7</accession>
<dbReference type="Proteomes" id="UP001332243">
    <property type="component" value="Unassembled WGS sequence"/>
</dbReference>
<comment type="caution">
    <text evidence="3">The sequence shown here is derived from an EMBL/GenBank/DDBJ whole genome shotgun (WGS) entry which is preliminary data.</text>
</comment>
<dbReference type="RefSeq" id="WP_331212127.1">
    <property type="nucleotide sequence ID" value="NZ_JAZGQK010000001.1"/>
</dbReference>
<proteinExistence type="predicted"/>
<feature type="compositionally biased region" description="Basic and acidic residues" evidence="1">
    <location>
        <begin position="27"/>
        <end position="38"/>
    </location>
</feature>
<feature type="transmembrane region" description="Helical" evidence="2">
    <location>
        <begin position="76"/>
        <end position="102"/>
    </location>
</feature>
<evidence type="ECO:0000256" key="2">
    <source>
        <dbReference type="SAM" id="Phobius"/>
    </source>
</evidence>
<protein>
    <submittedName>
        <fullName evidence="3">Uncharacterized protein</fullName>
    </submittedName>
</protein>
<evidence type="ECO:0000256" key="1">
    <source>
        <dbReference type="SAM" id="MobiDB-lite"/>
    </source>
</evidence>
<sequence>MTDDGTTPRPDAPRSFGPDDPPSPGTDDSRFRTPDDPRPAGSDEPPLTGEARSVGPEGGADRRRRTDPAARRRRRLLIGGGVAVAVLVLLVCGCLGAAVAGFGRVADRVERDHEVRDRAGTACQDLERRLNRLVPPGATGNPGQRAAAIRDENAAVRPFLSEIERLPGWRGDDDVDEDEGPDSRLDSWRRLVDARSSYADALDRQVTGGDPAFFVAPQDRRGRPVLERLARGPESCAAAARRLAAPDL</sequence>
<gene>
    <name evidence="3" type="ORF">V1633_00775</name>
</gene>
<reference evidence="3 4" key="1">
    <citation type="submission" date="2024-01" db="EMBL/GenBank/DDBJ databases">
        <title>Genome insights into Plantactinospora sonchi sp. nov.</title>
        <authorList>
            <person name="Wang L."/>
        </authorList>
    </citation>
    <scope>NUCLEOTIDE SEQUENCE [LARGE SCALE GENOMIC DNA]</scope>
    <source>
        <strain evidence="3 4">NEAU-QY2</strain>
    </source>
</reference>
<evidence type="ECO:0000313" key="3">
    <source>
        <dbReference type="EMBL" id="MEE6257021.1"/>
    </source>
</evidence>
<evidence type="ECO:0000313" key="4">
    <source>
        <dbReference type="Proteomes" id="UP001332243"/>
    </source>
</evidence>
<keyword evidence="2" id="KW-0812">Transmembrane</keyword>
<keyword evidence="4" id="KW-1185">Reference proteome</keyword>
<keyword evidence="2" id="KW-1133">Transmembrane helix</keyword>
<organism evidence="3 4">
    <name type="scientific">Plantactinospora sonchi</name>
    <dbReference type="NCBI Taxonomy" id="1544735"/>
    <lineage>
        <taxon>Bacteria</taxon>
        <taxon>Bacillati</taxon>
        <taxon>Actinomycetota</taxon>
        <taxon>Actinomycetes</taxon>
        <taxon>Micromonosporales</taxon>
        <taxon>Micromonosporaceae</taxon>
        <taxon>Plantactinospora</taxon>
    </lineage>
</organism>
<feature type="compositionally biased region" description="Basic and acidic residues" evidence="1">
    <location>
        <begin position="59"/>
        <end position="70"/>
    </location>
</feature>